<accession>A0AA38Y4T0</accession>
<feature type="region of interest" description="Disordered" evidence="1">
    <location>
        <begin position="43"/>
        <end position="62"/>
    </location>
</feature>
<comment type="caution">
    <text evidence="2">The sequence shown here is derived from an EMBL/GenBank/DDBJ whole genome shotgun (WGS) entry which is preliminary data.</text>
</comment>
<gene>
    <name evidence="2" type="ORF">H2204_006094</name>
</gene>
<dbReference type="AlphaFoldDB" id="A0AA38Y4T0"/>
<sequence length="605" mass="67525">MSPGGRSRNQSPRSPGHIFIEQTVENIHQGNSRVVSSHARKFQLAGKRRQQRSSAMERAAHARSLVGWQSRSASPKNVLEETTLARSKSTTDDALDPAMSLINVSINIGLRADPFNSFPSSNSKSVMDMVDYHIHVWSPHKAGNFDDLMGYNTQLELCWPLALQDEMLFDATLAVSRTACVLSQHKDPSEDQLMLYHRGLAMTALRRRVSLETQKSLEALIFCIGRMISIAYMSSEFEAFIAHFEAFRTVCARYIEAHPNTDTSLTIQNRLDSWTALHAYRTGRNLLCGSEATTSFGSPQELAPHQQGRSVLPTLPLSPALDSVLRSLDTVSLIYQSSWDFRSQSIVLSNLQTSTSQLARILASPDMSPIELQFSCALLAYCLQLYGMYQALQDQQQSLVPAEVFAEPAAGDALPALSKMGDTFLYQKLEGFSTSPTHRTCLTWCALVLGSFLSQQFDHHLRGKGHIIHVSLAMRLNVNVNNGPAHNPVANEYGWSGIESELEGATMSGMWFSGLVQEWRNDWVNSMRRQQGWESHGLFKIGVPKAVQVKWERAGSGSGRGHGRGHTERGRRTTRLHEREDENSPDVDVIEYLVLRDARDSLPRI</sequence>
<reference evidence="2" key="1">
    <citation type="submission" date="2022-10" db="EMBL/GenBank/DDBJ databases">
        <title>Culturing micro-colonial fungi from biological soil crusts in the Mojave desert and describing Neophaeococcomyces mojavensis, and introducing the new genera and species Taxawa tesnikishii.</title>
        <authorList>
            <person name="Kurbessoian T."/>
            <person name="Stajich J.E."/>
        </authorList>
    </citation>
    <scope>NUCLEOTIDE SEQUENCE</scope>
    <source>
        <strain evidence="2">TK_35</strain>
    </source>
</reference>
<dbReference type="EMBL" id="JAPDRN010000036">
    <property type="protein sequence ID" value="KAJ9634860.1"/>
    <property type="molecule type" value="Genomic_DNA"/>
</dbReference>
<proteinExistence type="predicted"/>
<evidence type="ECO:0000313" key="2">
    <source>
        <dbReference type="EMBL" id="KAJ9634860.1"/>
    </source>
</evidence>
<feature type="compositionally biased region" description="Basic and acidic residues" evidence="1">
    <location>
        <begin position="565"/>
        <end position="582"/>
    </location>
</feature>
<protein>
    <submittedName>
        <fullName evidence="2">Uncharacterized protein</fullName>
    </submittedName>
</protein>
<organism evidence="2 3">
    <name type="scientific">Knufia peltigerae</name>
    <dbReference type="NCBI Taxonomy" id="1002370"/>
    <lineage>
        <taxon>Eukaryota</taxon>
        <taxon>Fungi</taxon>
        <taxon>Dikarya</taxon>
        <taxon>Ascomycota</taxon>
        <taxon>Pezizomycotina</taxon>
        <taxon>Eurotiomycetes</taxon>
        <taxon>Chaetothyriomycetidae</taxon>
        <taxon>Chaetothyriales</taxon>
        <taxon>Trichomeriaceae</taxon>
        <taxon>Knufia</taxon>
    </lineage>
</organism>
<evidence type="ECO:0000256" key="1">
    <source>
        <dbReference type="SAM" id="MobiDB-lite"/>
    </source>
</evidence>
<evidence type="ECO:0000313" key="3">
    <source>
        <dbReference type="Proteomes" id="UP001172681"/>
    </source>
</evidence>
<keyword evidence="3" id="KW-1185">Reference proteome</keyword>
<name>A0AA38Y4T0_9EURO</name>
<dbReference type="Proteomes" id="UP001172681">
    <property type="component" value="Unassembled WGS sequence"/>
</dbReference>
<feature type="region of interest" description="Disordered" evidence="1">
    <location>
        <begin position="553"/>
        <end position="583"/>
    </location>
</feature>